<reference evidence="2 3" key="1">
    <citation type="submission" date="2010-10" db="EMBL/GenBank/DDBJ databases">
        <authorList>
            <person name="Muzny D."/>
            <person name="Qin X."/>
            <person name="Deng J."/>
            <person name="Jiang H."/>
            <person name="Liu Y."/>
            <person name="Qu J."/>
            <person name="Song X.-Z."/>
            <person name="Zhang L."/>
            <person name="Thornton R."/>
            <person name="Coyle M."/>
            <person name="Francisco L."/>
            <person name="Jackson L."/>
            <person name="Javaid M."/>
            <person name="Korchina V."/>
            <person name="Kovar C."/>
            <person name="Mata R."/>
            <person name="Mathew T."/>
            <person name="Ngo R."/>
            <person name="Nguyen L."/>
            <person name="Nguyen N."/>
            <person name="Okwuonu G."/>
            <person name="Ongeri F."/>
            <person name="Pham C."/>
            <person name="Simmons D."/>
            <person name="Wilczek-Boney K."/>
            <person name="Hale W."/>
            <person name="Jakkamsetti A."/>
            <person name="Pham P."/>
            <person name="Ruth R."/>
            <person name="San Lucas F."/>
            <person name="Warren J."/>
            <person name="Zhang J."/>
            <person name="Zhao Z."/>
            <person name="Zhou C."/>
            <person name="Zhu D."/>
            <person name="Lee S."/>
            <person name="Bess C."/>
            <person name="Blankenburg K."/>
            <person name="Forbes L."/>
            <person name="Fu Q."/>
            <person name="Gubbala S."/>
            <person name="Hirani K."/>
            <person name="Jayaseelan J.C."/>
            <person name="Lara F."/>
            <person name="Munidasa M."/>
            <person name="Palculict T."/>
            <person name="Patil S."/>
            <person name="Pu L.-L."/>
            <person name="Saada N."/>
            <person name="Tang L."/>
            <person name="Weissenberger G."/>
            <person name="Zhu Y."/>
            <person name="Hemphill L."/>
            <person name="Shang Y."/>
            <person name="Youmans B."/>
            <person name="Ayvaz T."/>
            <person name="Ross M."/>
            <person name="Santibanez J."/>
            <person name="Aqrawi P."/>
            <person name="Gross S."/>
            <person name="Joshi V."/>
            <person name="Fowler G."/>
            <person name="Nazareth L."/>
            <person name="Reid J."/>
            <person name="Worley K."/>
            <person name="Petrosino J."/>
            <person name="Highlander S."/>
            <person name="Gibbs R."/>
        </authorList>
    </citation>
    <scope>NUCLEOTIDE SEQUENCE [LARGE SCALE GENOMIC DNA]</scope>
    <source>
        <strain evidence="2 3">ATCC 33574</strain>
    </source>
</reference>
<evidence type="ECO:0000313" key="3">
    <source>
        <dbReference type="Proteomes" id="UP000003112"/>
    </source>
</evidence>
<dbReference type="EMBL" id="AEPD01000047">
    <property type="protein sequence ID" value="EFU29483.1"/>
    <property type="molecule type" value="Genomic_DNA"/>
</dbReference>
<evidence type="ECO:0000313" key="2">
    <source>
        <dbReference type="EMBL" id="EFU29483.1"/>
    </source>
</evidence>
<dbReference type="RefSeq" id="WP_004346748.1">
    <property type="nucleotide sequence ID" value="NZ_GL586311.1"/>
</dbReference>
<comment type="caution">
    <text evidence="2">The sequence shown here is derived from an EMBL/GenBank/DDBJ whole genome shotgun (WGS) entry which is preliminary data.</text>
</comment>
<accession>E6KAF0</accession>
<dbReference type="GeneID" id="93537211"/>
<evidence type="ECO:0008006" key="4">
    <source>
        <dbReference type="Google" id="ProtNLM"/>
    </source>
</evidence>
<feature type="chain" id="PRO_5003207058" description="Lipocalin-like domain-containing protein" evidence="1">
    <location>
        <begin position="23"/>
        <end position="369"/>
    </location>
</feature>
<name>E6KAF0_9BACT</name>
<protein>
    <recommendedName>
        <fullName evidence="4">Lipocalin-like domain-containing protein</fullName>
    </recommendedName>
</protein>
<dbReference type="Proteomes" id="UP000003112">
    <property type="component" value="Unassembled WGS sequence"/>
</dbReference>
<dbReference type="STRING" id="873513.HMPREF6485_2586"/>
<keyword evidence="1" id="KW-0732">Signal</keyword>
<keyword evidence="3" id="KW-1185">Reference proteome</keyword>
<gene>
    <name evidence="2" type="ORF">HMPREF6485_2586</name>
</gene>
<organism evidence="2 3">
    <name type="scientific">Segatella buccae ATCC 33574</name>
    <dbReference type="NCBI Taxonomy" id="873513"/>
    <lineage>
        <taxon>Bacteria</taxon>
        <taxon>Pseudomonadati</taxon>
        <taxon>Bacteroidota</taxon>
        <taxon>Bacteroidia</taxon>
        <taxon>Bacteroidales</taxon>
        <taxon>Prevotellaceae</taxon>
        <taxon>Segatella</taxon>
    </lineage>
</organism>
<feature type="signal peptide" evidence="1">
    <location>
        <begin position="1"/>
        <end position="22"/>
    </location>
</feature>
<dbReference type="AlphaFoldDB" id="E6KAF0"/>
<evidence type="ECO:0000256" key="1">
    <source>
        <dbReference type="SAM" id="SignalP"/>
    </source>
</evidence>
<sequence length="369" mass="39033">MKRKLRFSILMLLMAVCGAANAQIWQEDFSSYKNNDVPSGGTYNYVCQNGKSDTKIYATGKMYAGGKKPELLVGQKGKKNKETKIGSFSATIPLNGKSGELILKYKSNNTNLTLSSTTTGVIVGKPAGEEDKTYKVTITVPTGTPSLNITFTNSKSSNSRLDDIELTAAQVAPTSVSVTIGETGYATLYYSDRALTVPAGVKGYTCSLSDGSFKMNEAFAEGQTIPAGTGVLLNGNPGTYTFNVSSEAGTPVADNWLKGSDEKATTEGGERYYMLSLDANSTAGSVGFYWGAPNGGAFTNGAHKAYLCVKPGVAGAKTCYRFDGQTTAIDGTRADKPTAADGAVYNLAGQRVDRSYKGVVIKNGKKYIQ</sequence>
<proteinExistence type="predicted"/>
<dbReference type="eggNOG" id="ENOG50340NA">
    <property type="taxonomic scope" value="Bacteria"/>
</dbReference>
<dbReference type="HOGENOM" id="CLU_063864_0_0_10"/>